<dbReference type="PANTHER" id="PTHR13887">
    <property type="entry name" value="GLUTATHIONE S-TRANSFERASE KAPPA"/>
    <property type="match status" value="1"/>
</dbReference>
<comment type="caution">
    <text evidence="2">The sequence shown here is derived from an EMBL/GenBank/DDBJ whole genome shotgun (WGS) entry which is preliminary data.</text>
</comment>
<proteinExistence type="predicted"/>
<dbReference type="Pfam" id="PF01323">
    <property type="entry name" value="DSBA"/>
    <property type="match status" value="1"/>
</dbReference>
<gene>
    <name evidence="2" type="ORF">HK100_000092</name>
</gene>
<dbReference type="InterPro" id="IPR036249">
    <property type="entry name" value="Thioredoxin-like_sf"/>
</dbReference>
<dbReference type="Gene3D" id="3.40.30.10">
    <property type="entry name" value="Glutaredoxin"/>
    <property type="match status" value="1"/>
</dbReference>
<protein>
    <recommendedName>
        <fullName evidence="1">DSBA-like thioredoxin domain-containing protein</fullName>
    </recommendedName>
</protein>
<evidence type="ECO:0000313" key="2">
    <source>
        <dbReference type="EMBL" id="KAJ3138159.1"/>
    </source>
</evidence>
<name>A0AAD5XJX7_9FUNG</name>
<keyword evidence="3" id="KW-1185">Reference proteome</keyword>
<dbReference type="CDD" id="cd03024">
    <property type="entry name" value="DsbA_FrnE"/>
    <property type="match status" value="1"/>
</dbReference>
<dbReference type="SUPFAM" id="SSF52833">
    <property type="entry name" value="Thioredoxin-like"/>
    <property type="match status" value="1"/>
</dbReference>
<evidence type="ECO:0000313" key="3">
    <source>
        <dbReference type="Proteomes" id="UP001211907"/>
    </source>
</evidence>
<dbReference type="AlphaFoldDB" id="A0AAD5XJX7"/>
<feature type="domain" description="DSBA-like thioredoxin" evidence="1">
    <location>
        <begin position="7"/>
        <end position="211"/>
    </location>
</feature>
<organism evidence="2 3">
    <name type="scientific">Physocladia obscura</name>
    <dbReference type="NCBI Taxonomy" id="109957"/>
    <lineage>
        <taxon>Eukaryota</taxon>
        <taxon>Fungi</taxon>
        <taxon>Fungi incertae sedis</taxon>
        <taxon>Chytridiomycota</taxon>
        <taxon>Chytridiomycota incertae sedis</taxon>
        <taxon>Chytridiomycetes</taxon>
        <taxon>Chytridiales</taxon>
        <taxon>Chytriomycetaceae</taxon>
        <taxon>Physocladia</taxon>
    </lineage>
</organism>
<dbReference type="EMBL" id="JADGJH010000101">
    <property type="protein sequence ID" value="KAJ3138159.1"/>
    <property type="molecule type" value="Genomic_DNA"/>
</dbReference>
<dbReference type="Proteomes" id="UP001211907">
    <property type="component" value="Unassembled WGS sequence"/>
</dbReference>
<sequence length="214" mass="23857">MEVINVTITTDTICPWCYVGKKRFERAVADFLQLKGTDNVEVHVKYQPFQIDLTLPETAINKLEHFGRKFGRDRFAQMNTYLDAIGEKEGIKFRHNGPIVNSIASHRLVKYAGTLSHDAQDKVINTLYRFNFEEEKNIGDVDVLVEAGKAGGVDEEIVQNKIVGGDLMLKETLDDIKNANASGISGVPHFVIDGKGVVSGAQESKTFVQLFQQL</sequence>
<dbReference type="GO" id="GO:0016491">
    <property type="term" value="F:oxidoreductase activity"/>
    <property type="evidence" value="ECO:0007669"/>
    <property type="project" value="InterPro"/>
</dbReference>
<dbReference type="PANTHER" id="PTHR13887:SF41">
    <property type="entry name" value="THIOREDOXIN SUPERFAMILY PROTEIN"/>
    <property type="match status" value="1"/>
</dbReference>
<accession>A0AAD5XJX7</accession>
<reference evidence="2" key="1">
    <citation type="submission" date="2020-05" db="EMBL/GenBank/DDBJ databases">
        <title>Phylogenomic resolution of chytrid fungi.</title>
        <authorList>
            <person name="Stajich J.E."/>
            <person name="Amses K."/>
            <person name="Simmons R."/>
            <person name="Seto K."/>
            <person name="Myers J."/>
            <person name="Bonds A."/>
            <person name="Quandt C.A."/>
            <person name="Barry K."/>
            <person name="Liu P."/>
            <person name="Grigoriev I."/>
            <person name="Longcore J.E."/>
            <person name="James T.Y."/>
        </authorList>
    </citation>
    <scope>NUCLEOTIDE SEQUENCE</scope>
    <source>
        <strain evidence="2">JEL0513</strain>
    </source>
</reference>
<evidence type="ECO:0000259" key="1">
    <source>
        <dbReference type="Pfam" id="PF01323"/>
    </source>
</evidence>
<dbReference type="InterPro" id="IPR001853">
    <property type="entry name" value="DSBA-like_thioredoxin_dom"/>
</dbReference>